<dbReference type="PANTHER" id="PTHR13887:SF41">
    <property type="entry name" value="THIOREDOXIN SUPERFAMILY PROTEIN"/>
    <property type="match status" value="1"/>
</dbReference>
<dbReference type="Gene3D" id="3.40.30.10">
    <property type="entry name" value="Glutaredoxin"/>
    <property type="match status" value="1"/>
</dbReference>
<accession>A0A2A8CUR3</accession>
<evidence type="ECO:0000313" key="3">
    <source>
        <dbReference type="Proteomes" id="UP000220102"/>
    </source>
</evidence>
<comment type="caution">
    <text evidence="2">The sequence shown here is derived from an EMBL/GenBank/DDBJ whole genome shotgun (WGS) entry which is preliminary data.</text>
</comment>
<evidence type="ECO:0000313" key="2">
    <source>
        <dbReference type="EMBL" id="PEN11487.1"/>
    </source>
</evidence>
<keyword evidence="3" id="KW-1185">Reference proteome</keyword>
<dbReference type="EMBL" id="PDEQ01000009">
    <property type="protein sequence ID" value="PEN11487.1"/>
    <property type="molecule type" value="Genomic_DNA"/>
</dbReference>
<evidence type="ECO:0000259" key="1">
    <source>
        <dbReference type="Pfam" id="PF01323"/>
    </source>
</evidence>
<dbReference type="SUPFAM" id="SSF52833">
    <property type="entry name" value="Thioredoxin-like"/>
    <property type="match status" value="1"/>
</dbReference>
<dbReference type="InterPro" id="IPR036249">
    <property type="entry name" value="Thioredoxin-like_sf"/>
</dbReference>
<organism evidence="2 3">
    <name type="scientific">Longibacter salinarum</name>
    <dbReference type="NCBI Taxonomy" id="1850348"/>
    <lineage>
        <taxon>Bacteria</taxon>
        <taxon>Pseudomonadati</taxon>
        <taxon>Rhodothermota</taxon>
        <taxon>Rhodothermia</taxon>
        <taxon>Rhodothermales</taxon>
        <taxon>Salisaetaceae</taxon>
        <taxon>Longibacter</taxon>
    </lineage>
</organism>
<proteinExistence type="predicted"/>
<dbReference type="Proteomes" id="UP000220102">
    <property type="component" value="Unassembled WGS sequence"/>
</dbReference>
<dbReference type="AlphaFoldDB" id="A0A2A8CUR3"/>
<dbReference type="Pfam" id="PF01323">
    <property type="entry name" value="DSBA"/>
    <property type="match status" value="1"/>
</dbReference>
<dbReference type="CDD" id="cd03024">
    <property type="entry name" value="DsbA_FrnE"/>
    <property type="match status" value="1"/>
</dbReference>
<dbReference type="PANTHER" id="PTHR13887">
    <property type="entry name" value="GLUTATHIONE S-TRANSFERASE KAPPA"/>
    <property type="match status" value="1"/>
</dbReference>
<gene>
    <name evidence="2" type="ORF">CRI94_15760</name>
</gene>
<dbReference type="OrthoDB" id="9799122at2"/>
<dbReference type="GO" id="GO:0016491">
    <property type="term" value="F:oxidoreductase activity"/>
    <property type="evidence" value="ECO:0007669"/>
    <property type="project" value="InterPro"/>
</dbReference>
<dbReference type="RefSeq" id="WP_098078166.1">
    <property type="nucleotide sequence ID" value="NZ_PDEQ01000009.1"/>
</dbReference>
<sequence length="216" mass="24077">MADDATPPLIIDVHADIACPWCYIGHQRLEQALEKRPELDVVLRWRPFQLQPGMPAEGRPWREFAQEKFGGWDKAQQMFERVKAVGSEDGLVFNFDSMEVAPNTADAHRLVLWAEGQSAGVEMSERLYAAYFADGKNVSDRNVLARCAADAGLDPDAAREMLQSEDWKQEVVRAQDLARQRGVTGVPFHVFDERYAVSGAQPVEAFVRALDTATGG</sequence>
<protein>
    <submittedName>
        <fullName evidence="2">Disulfide bond formation protein DsbA</fullName>
    </submittedName>
</protein>
<name>A0A2A8CUR3_9BACT</name>
<reference evidence="2 3" key="1">
    <citation type="submission" date="2017-10" db="EMBL/GenBank/DDBJ databases">
        <title>Draft genome of Longibacter Salinarum.</title>
        <authorList>
            <person name="Goh K.M."/>
            <person name="Shamsir M.S."/>
            <person name="Lim S.W."/>
        </authorList>
    </citation>
    <scope>NUCLEOTIDE SEQUENCE [LARGE SCALE GENOMIC DNA]</scope>
    <source>
        <strain evidence="2 3">KCTC 52045</strain>
    </source>
</reference>
<feature type="domain" description="DSBA-like thioredoxin" evidence="1">
    <location>
        <begin position="11"/>
        <end position="210"/>
    </location>
</feature>
<dbReference type="InterPro" id="IPR001853">
    <property type="entry name" value="DSBA-like_thioredoxin_dom"/>
</dbReference>